<evidence type="ECO:0000313" key="2">
    <source>
        <dbReference type="Proteomes" id="UP000887116"/>
    </source>
</evidence>
<accession>A0A8X6H700</accession>
<protein>
    <recommendedName>
        <fullName evidence="3">Transposase</fullName>
    </recommendedName>
</protein>
<reference evidence="1" key="1">
    <citation type="submission" date="2020-07" db="EMBL/GenBank/DDBJ databases">
        <title>Multicomponent nature underlies the extraordinary mechanical properties of spider dragline silk.</title>
        <authorList>
            <person name="Kono N."/>
            <person name="Nakamura H."/>
            <person name="Mori M."/>
            <person name="Yoshida Y."/>
            <person name="Ohtoshi R."/>
            <person name="Malay A.D."/>
            <person name="Moran D.A.P."/>
            <person name="Tomita M."/>
            <person name="Numata K."/>
            <person name="Arakawa K."/>
        </authorList>
    </citation>
    <scope>NUCLEOTIDE SEQUENCE</scope>
</reference>
<feature type="non-terminal residue" evidence="1">
    <location>
        <position position="55"/>
    </location>
</feature>
<proteinExistence type="predicted"/>
<gene>
    <name evidence="1" type="ORF">TNCT_11</name>
</gene>
<dbReference type="AlphaFoldDB" id="A0A8X6H700"/>
<name>A0A8X6H700_TRICU</name>
<organism evidence="1 2">
    <name type="scientific">Trichonephila clavata</name>
    <name type="common">Joro spider</name>
    <name type="synonym">Nephila clavata</name>
    <dbReference type="NCBI Taxonomy" id="2740835"/>
    <lineage>
        <taxon>Eukaryota</taxon>
        <taxon>Metazoa</taxon>
        <taxon>Ecdysozoa</taxon>
        <taxon>Arthropoda</taxon>
        <taxon>Chelicerata</taxon>
        <taxon>Arachnida</taxon>
        <taxon>Araneae</taxon>
        <taxon>Araneomorphae</taxon>
        <taxon>Entelegynae</taxon>
        <taxon>Araneoidea</taxon>
        <taxon>Nephilidae</taxon>
        <taxon>Trichonephila</taxon>
    </lineage>
</organism>
<dbReference type="Proteomes" id="UP000887116">
    <property type="component" value="Unassembled WGS sequence"/>
</dbReference>
<sequence length="55" mass="6239">MANRVIGPYFFENEDGTPKTNSGASYRTTIETFLRPMVKQNLVWFQQDGTTAHTA</sequence>
<dbReference type="OrthoDB" id="9971063at2759"/>
<evidence type="ECO:0000313" key="1">
    <source>
        <dbReference type="EMBL" id="GFR18043.1"/>
    </source>
</evidence>
<comment type="caution">
    <text evidence="1">The sequence shown here is derived from an EMBL/GenBank/DDBJ whole genome shotgun (WGS) entry which is preliminary data.</text>
</comment>
<dbReference type="EMBL" id="BMAO01037486">
    <property type="protein sequence ID" value="GFR18043.1"/>
    <property type="molecule type" value="Genomic_DNA"/>
</dbReference>
<evidence type="ECO:0008006" key="3">
    <source>
        <dbReference type="Google" id="ProtNLM"/>
    </source>
</evidence>
<keyword evidence="2" id="KW-1185">Reference proteome</keyword>